<sequence>MGLFKKVMLWRLQVIAIKLLRQRYINDNIQIMRTQMMIKKEHLPFRFSGRVICFLFIVFSILSFGQSFSVENPAVYVQEGTVITLNYKQEDSTVQTDKNRSTGLTTFTGVIGEEYIYIAADIPLSGINQKSINRIAKKETAASLPQKRSIAENKSVRKKNVTGNSLTSRKSISAFPEQNAVHYISVSGQAVCAAPGNHHQNLIYYQQIQYISAGQPDEYIPENYYFLFSAFSSNCIGAGGIRPPPFHC</sequence>
<dbReference type="RefSeq" id="WP_326319937.1">
    <property type="nucleotide sequence ID" value="NZ_JAYLAA010000018.1"/>
</dbReference>
<gene>
    <name evidence="1" type="ORF">SOP96_04950</name>
</gene>
<comment type="caution">
    <text evidence="1">The sequence shown here is derived from an EMBL/GenBank/DDBJ whole genome shotgun (WGS) entry which is preliminary data.</text>
</comment>
<reference evidence="1 2" key="1">
    <citation type="submission" date="2024-01" db="EMBL/GenBank/DDBJ databases">
        <title>Chryseobacterium sp. T9W2-O.</title>
        <authorList>
            <person name="Maltman C."/>
        </authorList>
    </citation>
    <scope>NUCLEOTIDE SEQUENCE [LARGE SCALE GENOMIC DNA]</scope>
    <source>
        <strain evidence="1 2">T9W2-O</strain>
    </source>
</reference>
<protein>
    <submittedName>
        <fullName evidence="1">Uncharacterized protein</fullName>
    </submittedName>
</protein>
<dbReference type="EMBL" id="JAYLAA010000018">
    <property type="protein sequence ID" value="MEC3875055.1"/>
    <property type="molecule type" value="Genomic_DNA"/>
</dbReference>
<keyword evidence="2" id="KW-1185">Reference proteome</keyword>
<evidence type="ECO:0000313" key="1">
    <source>
        <dbReference type="EMBL" id="MEC3875055.1"/>
    </source>
</evidence>
<name>A0ABU6HPS6_9FLAO</name>
<proteinExistence type="predicted"/>
<evidence type="ECO:0000313" key="2">
    <source>
        <dbReference type="Proteomes" id="UP001348397"/>
    </source>
</evidence>
<dbReference type="Proteomes" id="UP001348397">
    <property type="component" value="Unassembled WGS sequence"/>
</dbReference>
<accession>A0ABU6HPS6</accession>
<organism evidence="1 2">
    <name type="scientific">Chryseobacterium salviniae</name>
    <dbReference type="NCBI Taxonomy" id="3101750"/>
    <lineage>
        <taxon>Bacteria</taxon>
        <taxon>Pseudomonadati</taxon>
        <taxon>Bacteroidota</taxon>
        <taxon>Flavobacteriia</taxon>
        <taxon>Flavobacteriales</taxon>
        <taxon>Weeksellaceae</taxon>
        <taxon>Chryseobacterium group</taxon>
        <taxon>Chryseobacterium</taxon>
    </lineage>
</organism>